<reference evidence="9 10" key="1">
    <citation type="submission" date="2018-11" db="EMBL/GenBank/DDBJ databases">
        <title>Sequencing the genomes of 1000 actinobacteria strains.</title>
        <authorList>
            <person name="Klenk H.-P."/>
        </authorList>
    </citation>
    <scope>NUCLEOTIDE SEQUENCE [LARGE SCALE GENOMIC DNA]</scope>
    <source>
        <strain evidence="9 10">DSM 44254</strain>
    </source>
</reference>
<dbReference type="PANTHER" id="PTHR21716">
    <property type="entry name" value="TRANSMEMBRANE PROTEIN"/>
    <property type="match status" value="1"/>
</dbReference>
<accession>A0A3N1D4D5</accession>
<comment type="similarity">
    <text evidence="2">Belongs to the autoinducer-2 exporter (AI-2E) (TC 2.A.86) family.</text>
</comment>
<sequence>MRDRMPGWLPRAFLLAALSVLAFLAGLWILDRLQGLLILVLVSLFLSFAIEPAVNALAARGWPRGLSTGLIFVLLLAIFAAFVALLGSLLVDQVQNLANDFPSRVDAIIGWANRTFRLDLSPSDITDQITQTRSNLDRYFTSVAGNVWGIGTGAVSVLFQTFGVALFTFYLCADGPSLRRTVCALLPPARQRDVLRAWEIAIEKTGGYLYSRLVLAIFSAVAHFVALQLLGVPNAITLAIFVGLVSQFIPTVGTYIAGAVPVLVALAQSPSTALWVLLFIVAYQQFENYVLQPKVTAASMDMHPAVAFGLVLAGASLLGAPGAILALPAGATLQAFLTTYIRRYKVEEHPLTDLGPAGPAPDKPS</sequence>
<dbReference type="GO" id="GO:0005886">
    <property type="term" value="C:plasma membrane"/>
    <property type="evidence" value="ECO:0007669"/>
    <property type="project" value="UniProtKB-SubCell"/>
</dbReference>
<keyword evidence="7 8" id="KW-0472">Membrane</keyword>
<dbReference type="PANTHER" id="PTHR21716:SF53">
    <property type="entry name" value="PERMEASE PERM-RELATED"/>
    <property type="match status" value="1"/>
</dbReference>
<feature type="transmembrane region" description="Helical" evidence="8">
    <location>
        <begin position="70"/>
        <end position="91"/>
    </location>
</feature>
<evidence type="ECO:0000256" key="3">
    <source>
        <dbReference type="ARBA" id="ARBA00022448"/>
    </source>
</evidence>
<dbReference type="EMBL" id="RJKE01000001">
    <property type="protein sequence ID" value="ROO88359.1"/>
    <property type="molecule type" value="Genomic_DNA"/>
</dbReference>
<evidence type="ECO:0000256" key="7">
    <source>
        <dbReference type="ARBA" id="ARBA00023136"/>
    </source>
</evidence>
<feature type="transmembrane region" description="Helical" evidence="8">
    <location>
        <begin position="12"/>
        <end position="30"/>
    </location>
</feature>
<feature type="transmembrane region" description="Helical" evidence="8">
    <location>
        <begin position="263"/>
        <end position="286"/>
    </location>
</feature>
<proteinExistence type="inferred from homology"/>
<feature type="transmembrane region" description="Helical" evidence="8">
    <location>
        <begin position="209"/>
        <end position="230"/>
    </location>
</feature>
<keyword evidence="3" id="KW-0813">Transport</keyword>
<evidence type="ECO:0000256" key="4">
    <source>
        <dbReference type="ARBA" id="ARBA00022475"/>
    </source>
</evidence>
<feature type="transmembrane region" description="Helical" evidence="8">
    <location>
        <begin position="306"/>
        <end position="333"/>
    </location>
</feature>
<feature type="transmembrane region" description="Helical" evidence="8">
    <location>
        <begin position="236"/>
        <end position="256"/>
    </location>
</feature>
<keyword evidence="4" id="KW-1003">Cell membrane</keyword>
<dbReference type="RefSeq" id="WP_123667610.1">
    <property type="nucleotide sequence ID" value="NZ_RJKE01000001.1"/>
</dbReference>
<evidence type="ECO:0000313" key="10">
    <source>
        <dbReference type="Proteomes" id="UP000272400"/>
    </source>
</evidence>
<keyword evidence="5 8" id="KW-0812">Transmembrane</keyword>
<keyword evidence="10" id="KW-1185">Reference proteome</keyword>
<evidence type="ECO:0000313" key="9">
    <source>
        <dbReference type="EMBL" id="ROO88359.1"/>
    </source>
</evidence>
<dbReference type="Proteomes" id="UP000272400">
    <property type="component" value="Unassembled WGS sequence"/>
</dbReference>
<evidence type="ECO:0000256" key="6">
    <source>
        <dbReference type="ARBA" id="ARBA00022989"/>
    </source>
</evidence>
<evidence type="ECO:0000256" key="1">
    <source>
        <dbReference type="ARBA" id="ARBA00004651"/>
    </source>
</evidence>
<keyword evidence="6 8" id="KW-1133">Transmembrane helix</keyword>
<evidence type="ECO:0000256" key="2">
    <source>
        <dbReference type="ARBA" id="ARBA00009773"/>
    </source>
</evidence>
<evidence type="ECO:0000256" key="8">
    <source>
        <dbReference type="SAM" id="Phobius"/>
    </source>
</evidence>
<feature type="transmembrane region" description="Helical" evidence="8">
    <location>
        <begin position="36"/>
        <end position="58"/>
    </location>
</feature>
<gene>
    <name evidence="9" type="ORF">EDD29_6026</name>
</gene>
<comment type="subcellular location">
    <subcellularLocation>
        <location evidence="1">Cell membrane</location>
        <topology evidence="1">Multi-pass membrane protein</topology>
    </subcellularLocation>
</comment>
<dbReference type="OrthoDB" id="5242074at2"/>
<name>A0A3N1D4D5_9ACTN</name>
<feature type="transmembrane region" description="Helical" evidence="8">
    <location>
        <begin position="147"/>
        <end position="171"/>
    </location>
</feature>
<dbReference type="GO" id="GO:0055085">
    <property type="term" value="P:transmembrane transport"/>
    <property type="evidence" value="ECO:0007669"/>
    <property type="project" value="TreeGrafter"/>
</dbReference>
<dbReference type="Pfam" id="PF01594">
    <property type="entry name" value="AI-2E_transport"/>
    <property type="match status" value="1"/>
</dbReference>
<organism evidence="9 10">
    <name type="scientific">Actinocorallia herbida</name>
    <dbReference type="NCBI Taxonomy" id="58109"/>
    <lineage>
        <taxon>Bacteria</taxon>
        <taxon>Bacillati</taxon>
        <taxon>Actinomycetota</taxon>
        <taxon>Actinomycetes</taxon>
        <taxon>Streptosporangiales</taxon>
        <taxon>Thermomonosporaceae</taxon>
        <taxon>Actinocorallia</taxon>
    </lineage>
</organism>
<dbReference type="InterPro" id="IPR002549">
    <property type="entry name" value="AI-2E-like"/>
</dbReference>
<comment type="caution">
    <text evidence="9">The sequence shown here is derived from an EMBL/GenBank/DDBJ whole genome shotgun (WGS) entry which is preliminary data.</text>
</comment>
<evidence type="ECO:0000256" key="5">
    <source>
        <dbReference type="ARBA" id="ARBA00022692"/>
    </source>
</evidence>
<protein>
    <submittedName>
        <fullName evidence="9">Putative PurR-regulated permease PerM</fullName>
    </submittedName>
</protein>
<dbReference type="AlphaFoldDB" id="A0A3N1D4D5"/>